<dbReference type="RefSeq" id="WP_015904547.1">
    <property type="nucleotide sequence ID" value="NC_012108.1"/>
</dbReference>
<keyword evidence="2" id="KW-1185">Reference proteome</keyword>
<organism evidence="1 2">
    <name type="scientific">Desulforapulum autotrophicum (strain ATCC 43914 / DSM 3382 / VKM B-1955 / HRM2)</name>
    <name type="common">Desulfobacterium autotrophicum</name>
    <dbReference type="NCBI Taxonomy" id="177437"/>
    <lineage>
        <taxon>Bacteria</taxon>
        <taxon>Pseudomonadati</taxon>
        <taxon>Thermodesulfobacteriota</taxon>
        <taxon>Desulfobacteria</taxon>
        <taxon>Desulfobacterales</taxon>
        <taxon>Desulfobacteraceae</taxon>
        <taxon>Desulforapulum</taxon>
    </lineage>
</organism>
<sequence>MDMTDAMNLFTKKRLDEIFPADRADAFFEALYGDASEGAYDISLNFSKIEADKLIFEFHLKQRPGKCLACNLTYGLPTVFSRHPIINLDRITSEINTLLDGTALCTGWEVKNTVEVDRSLHLLPVIFSIN</sequence>
<name>C0QI48_DESAH</name>
<dbReference type="OrthoDB" id="5457758at2"/>
<dbReference type="eggNOG" id="ENOG5032SN5">
    <property type="taxonomic scope" value="Bacteria"/>
</dbReference>
<evidence type="ECO:0000313" key="2">
    <source>
        <dbReference type="Proteomes" id="UP000000442"/>
    </source>
</evidence>
<dbReference type="Proteomes" id="UP000000442">
    <property type="component" value="Chromosome"/>
</dbReference>
<accession>C0QI48</accession>
<reference evidence="1 2" key="1">
    <citation type="journal article" date="2009" name="Environ. Microbiol.">
        <title>Genome sequence of Desulfobacterium autotrophicum HRM2, a marine sulfate reducer oxidizing organic carbon completely to carbon dioxide.</title>
        <authorList>
            <person name="Strittmatter A.W."/>
            <person name="Liesegang H."/>
            <person name="Rabus R."/>
            <person name="Decker I."/>
            <person name="Amann J."/>
            <person name="Andres S."/>
            <person name="Henne A."/>
            <person name="Fricke W.F."/>
            <person name="Martinez-Arias R."/>
            <person name="Bartels D."/>
            <person name="Goesmann A."/>
            <person name="Krause L."/>
            <person name="Puehler A."/>
            <person name="Klenk H.P."/>
            <person name="Richter M."/>
            <person name="Schuler M."/>
            <person name="Gloeckner F.O."/>
            <person name="Meyerdierks A."/>
            <person name="Gottschalk G."/>
            <person name="Amann R."/>
        </authorList>
    </citation>
    <scope>NUCLEOTIDE SEQUENCE [LARGE SCALE GENOMIC DNA]</scope>
    <source>
        <strain evidence="2">ATCC 43914 / DSM 3382 / HRM2</strain>
    </source>
</reference>
<gene>
    <name evidence="1" type="ordered locus">HRM2_26900</name>
</gene>
<proteinExistence type="predicted"/>
<evidence type="ECO:0000313" key="1">
    <source>
        <dbReference type="EMBL" id="ACN15784.1"/>
    </source>
</evidence>
<dbReference type="EMBL" id="CP001087">
    <property type="protein sequence ID" value="ACN15784.1"/>
    <property type="molecule type" value="Genomic_DNA"/>
</dbReference>
<protein>
    <recommendedName>
        <fullName evidence="3">Pancreas/duodenum homeobox protein 1</fullName>
    </recommendedName>
</protein>
<dbReference type="KEGG" id="dat:HRM2_26900"/>
<evidence type="ECO:0008006" key="3">
    <source>
        <dbReference type="Google" id="ProtNLM"/>
    </source>
</evidence>
<dbReference type="STRING" id="177437.HRM2_26900"/>
<dbReference type="HOGENOM" id="CLU_1934656_0_0_7"/>
<dbReference type="AlphaFoldDB" id="C0QI48"/>